<accession>A0A4Y2M5J3</accession>
<dbReference type="AlphaFoldDB" id="A0A4Y2M5J3"/>
<evidence type="ECO:0000313" key="1">
    <source>
        <dbReference type="EMBL" id="GBN20946.1"/>
    </source>
</evidence>
<proteinExistence type="predicted"/>
<comment type="caution">
    <text evidence="1">The sequence shown here is derived from an EMBL/GenBank/DDBJ whole genome shotgun (WGS) entry which is preliminary data.</text>
</comment>
<evidence type="ECO:0000313" key="2">
    <source>
        <dbReference type="Proteomes" id="UP000499080"/>
    </source>
</evidence>
<keyword evidence="2" id="KW-1185">Reference proteome</keyword>
<reference evidence="1 2" key="1">
    <citation type="journal article" date="2019" name="Sci. Rep.">
        <title>Orb-weaving spider Araneus ventricosus genome elucidates the spidroin gene catalogue.</title>
        <authorList>
            <person name="Kono N."/>
            <person name="Nakamura H."/>
            <person name="Ohtoshi R."/>
            <person name="Moran D.A.P."/>
            <person name="Shinohara A."/>
            <person name="Yoshida Y."/>
            <person name="Fujiwara M."/>
            <person name="Mori M."/>
            <person name="Tomita M."/>
            <person name="Arakawa K."/>
        </authorList>
    </citation>
    <scope>NUCLEOTIDE SEQUENCE [LARGE SCALE GENOMIC DNA]</scope>
</reference>
<sequence length="155" mass="17868">MGESLAADPSHLFDLHCQPWNEAPKDFSGLCRLSGDTCFRRLTHARFHFNEQRLECMKDVPSPKPCKMRRSWLERDEIFVRPIQIEPSVSTMSFPPGSIIDPTGTKKTTFADVMDFESVRELHRFQDALLLFKLGRSTTCPPSSPKRTKMIRVLR</sequence>
<gene>
    <name evidence="1" type="ORF">AVEN_190245_1</name>
</gene>
<dbReference type="EMBL" id="BGPR01006677">
    <property type="protein sequence ID" value="GBN20946.1"/>
    <property type="molecule type" value="Genomic_DNA"/>
</dbReference>
<protein>
    <submittedName>
        <fullName evidence="1">Uncharacterized protein</fullName>
    </submittedName>
</protein>
<organism evidence="1 2">
    <name type="scientific">Araneus ventricosus</name>
    <name type="common">Orbweaver spider</name>
    <name type="synonym">Epeira ventricosa</name>
    <dbReference type="NCBI Taxonomy" id="182803"/>
    <lineage>
        <taxon>Eukaryota</taxon>
        <taxon>Metazoa</taxon>
        <taxon>Ecdysozoa</taxon>
        <taxon>Arthropoda</taxon>
        <taxon>Chelicerata</taxon>
        <taxon>Arachnida</taxon>
        <taxon>Araneae</taxon>
        <taxon>Araneomorphae</taxon>
        <taxon>Entelegynae</taxon>
        <taxon>Araneoidea</taxon>
        <taxon>Araneidae</taxon>
        <taxon>Araneus</taxon>
    </lineage>
</organism>
<name>A0A4Y2M5J3_ARAVE</name>
<dbReference type="Proteomes" id="UP000499080">
    <property type="component" value="Unassembled WGS sequence"/>
</dbReference>